<proteinExistence type="inferred from homology"/>
<evidence type="ECO:0000256" key="2">
    <source>
        <dbReference type="ARBA" id="ARBA00022598"/>
    </source>
</evidence>
<evidence type="ECO:0000256" key="4">
    <source>
        <dbReference type="ARBA" id="ARBA00022741"/>
    </source>
</evidence>
<dbReference type="EMBL" id="BEHT01000015">
    <property type="protein sequence ID" value="GBC98768.1"/>
    <property type="molecule type" value="Genomic_DNA"/>
</dbReference>
<evidence type="ECO:0000259" key="9">
    <source>
        <dbReference type="Pfam" id="PF09179"/>
    </source>
</evidence>
<gene>
    <name evidence="7 10" type="primary">tilS</name>
    <name evidence="10" type="ORF">HRbin17_01282</name>
</gene>
<feature type="domain" description="tRNA(Ile)-lysidine synthase substrate-binding" evidence="9">
    <location>
        <begin position="300"/>
        <end position="364"/>
    </location>
</feature>
<evidence type="ECO:0000256" key="1">
    <source>
        <dbReference type="ARBA" id="ARBA00022490"/>
    </source>
</evidence>
<evidence type="ECO:0000259" key="8">
    <source>
        <dbReference type="Pfam" id="PF01171"/>
    </source>
</evidence>
<dbReference type="GO" id="GO:0032267">
    <property type="term" value="F:tRNA(Ile)-lysidine synthase activity"/>
    <property type="evidence" value="ECO:0007669"/>
    <property type="project" value="UniProtKB-EC"/>
</dbReference>
<comment type="function">
    <text evidence="7">Ligates lysine onto the cytidine present at position 34 of the AUA codon-specific tRNA(Ile) that contains the anticodon CAU, in an ATP-dependent manner. Cytidine is converted to lysidine, thus changing the amino acid specificity of the tRNA from methionine to isoleucine.</text>
</comment>
<dbReference type="NCBIfam" id="TIGR02432">
    <property type="entry name" value="lysidine_TilS_N"/>
    <property type="match status" value="1"/>
</dbReference>
<dbReference type="InterPro" id="IPR011063">
    <property type="entry name" value="TilS/TtcA_N"/>
</dbReference>
<reference evidence="11" key="1">
    <citation type="submission" date="2017-09" db="EMBL/GenBank/DDBJ databases">
        <title>Metaegenomics of thermophilic ammonia-oxidizing enrichment culture.</title>
        <authorList>
            <person name="Kato S."/>
            <person name="Suzuki K."/>
        </authorList>
    </citation>
    <scope>NUCLEOTIDE SEQUENCE [LARGE SCALE GENOMIC DNA]</scope>
</reference>
<dbReference type="Pfam" id="PF01171">
    <property type="entry name" value="ATP_bind_3"/>
    <property type="match status" value="1"/>
</dbReference>
<feature type="domain" description="tRNA(Ile)-lysidine/2-thiocytidine synthase N-terminal" evidence="8">
    <location>
        <begin position="50"/>
        <end position="244"/>
    </location>
</feature>
<keyword evidence="2 7" id="KW-0436">Ligase</keyword>
<protein>
    <recommendedName>
        <fullName evidence="7">tRNA(Ile)-lysidine synthase</fullName>
        <ecNumber evidence="7">6.3.4.19</ecNumber>
    </recommendedName>
    <alternativeName>
        <fullName evidence="7">tRNA(Ile)-2-lysyl-cytidine synthase</fullName>
    </alternativeName>
    <alternativeName>
        <fullName evidence="7">tRNA(Ile)-lysidine synthetase</fullName>
    </alternativeName>
</protein>
<evidence type="ECO:0000256" key="3">
    <source>
        <dbReference type="ARBA" id="ARBA00022694"/>
    </source>
</evidence>
<evidence type="ECO:0000313" key="10">
    <source>
        <dbReference type="EMBL" id="GBC98768.1"/>
    </source>
</evidence>
<feature type="binding site" evidence="7">
    <location>
        <begin position="55"/>
        <end position="60"/>
    </location>
    <ligand>
        <name>ATP</name>
        <dbReference type="ChEBI" id="CHEBI:30616"/>
    </ligand>
</feature>
<dbReference type="CDD" id="cd01992">
    <property type="entry name" value="TilS_N"/>
    <property type="match status" value="1"/>
</dbReference>
<keyword evidence="1 7" id="KW-0963">Cytoplasm</keyword>
<name>A0A2H5XC43_9BACT</name>
<dbReference type="Gene3D" id="3.30.465.60">
    <property type="match status" value="1"/>
</dbReference>
<dbReference type="Gene3D" id="3.40.50.620">
    <property type="entry name" value="HUPs"/>
    <property type="match status" value="1"/>
</dbReference>
<sequence length="377" mass="42324">MLLPTTGEPMVGVVVNGLPDWDYIAAPEALVHKVRLAIHRFDLLRSGDRCVVGVSGGPDSVALLHVLWRLQKEQKWHLVVAHLNHCLRGADADDDEAFVIALCQRWEIPCVTRRVDVRAMAKAEKLSIAQAGRRARYQFFAEVARQHGAQVVALGHTASDVVETVLLNLFRGTGIEGLQGIPPKSPLTLPEPTHQWRETGVVIVRPLLLCWRTETMAYARVYRLQFRQDVSNLDTTRPRNWVREALLPSLRQRFPQVERALWRLSEVAREHSEWVHATAAQQLAAMTLSATPDSITVERNALLALPRAVQRQVLRLMVNRLVGELNEVSFEHIEQALSLIARHAGKAMVSLPHRLTVRVERGTVCVERQPTTPPTAS</sequence>
<keyword evidence="4 7" id="KW-0547">Nucleotide-binding</keyword>
<comment type="catalytic activity">
    <reaction evidence="6 7">
        <text>cytidine(34) in tRNA(Ile2) + L-lysine + ATP = lysidine(34) in tRNA(Ile2) + AMP + diphosphate + H(+)</text>
        <dbReference type="Rhea" id="RHEA:43744"/>
        <dbReference type="Rhea" id="RHEA-COMP:10625"/>
        <dbReference type="Rhea" id="RHEA-COMP:10670"/>
        <dbReference type="ChEBI" id="CHEBI:15378"/>
        <dbReference type="ChEBI" id="CHEBI:30616"/>
        <dbReference type="ChEBI" id="CHEBI:32551"/>
        <dbReference type="ChEBI" id="CHEBI:33019"/>
        <dbReference type="ChEBI" id="CHEBI:82748"/>
        <dbReference type="ChEBI" id="CHEBI:83665"/>
        <dbReference type="ChEBI" id="CHEBI:456215"/>
        <dbReference type="EC" id="6.3.4.19"/>
    </reaction>
</comment>
<organism evidence="10 11">
    <name type="scientific">Candidatus Fervidibacter japonicus</name>
    <dbReference type="NCBI Taxonomy" id="2035412"/>
    <lineage>
        <taxon>Bacteria</taxon>
        <taxon>Candidatus Fervidibacterota</taxon>
        <taxon>Candidatus Fervidibacter</taxon>
    </lineage>
</organism>
<dbReference type="HAMAP" id="MF_01161">
    <property type="entry name" value="tRNA_Ile_lys_synt"/>
    <property type="match status" value="1"/>
</dbReference>
<dbReference type="EC" id="6.3.4.19" evidence="7"/>
<evidence type="ECO:0000256" key="6">
    <source>
        <dbReference type="ARBA" id="ARBA00048539"/>
    </source>
</evidence>
<keyword evidence="5 7" id="KW-0067">ATP-binding</keyword>
<dbReference type="Pfam" id="PF09179">
    <property type="entry name" value="TilS"/>
    <property type="match status" value="1"/>
</dbReference>
<dbReference type="PANTHER" id="PTHR43033:SF1">
    <property type="entry name" value="TRNA(ILE)-LYSIDINE SYNTHASE-RELATED"/>
    <property type="match status" value="1"/>
</dbReference>
<evidence type="ECO:0000313" key="11">
    <source>
        <dbReference type="Proteomes" id="UP000236173"/>
    </source>
</evidence>
<dbReference type="InterPro" id="IPR015262">
    <property type="entry name" value="tRNA_Ile_lys_synt_subst-bd"/>
</dbReference>
<comment type="similarity">
    <text evidence="7">Belongs to the tRNA(Ile)-lysidine synthase family.</text>
</comment>
<dbReference type="SUPFAM" id="SSF82829">
    <property type="entry name" value="MesJ substrate recognition domain-like"/>
    <property type="match status" value="1"/>
</dbReference>
<accession>A0A2H5XC43</accession>
<evidence type="ECO:0000256" key="7">
    <source>
        <dbReference type="HAMAP-Rule" id="MF_01161"/>
    </source>
</evidence>
<comment type="domain">
    <text evidence="7">The N-terminal region contains the highly conserved SGGXDS motif, predicted to be a P-loop motif involved in ATP binding.</text>
</comment>
<dbReference type="Proteomes" id="UP000236173">
    <property type="component" value="Unassembled WGS sequence"/>
</dbReference>
<evidence type="ECO:0000256" key="5">
    <source>
        <dbReference type="ARBA" id="ARBA00022840"/>
    </source>
</evidence>
<dbReference type="InterPro" id="IPR014729">
    <property type="entry name" value="Rossmann-like_a/b/a_fold"/>
</dbReference>
<dbReference type="InterPro" id="IPR012795">
    <property type="entry name" value="tRNA_Ile_lys_synt_N"/>
</dbReference>
<comment type="caution">
    <text evidence="10">The sequence shown here is derived from an EMBL/GenBank/DDBJ whole genome shotgun (WGS) entry which is preliminary data.</text>
</comment>
<dbReference type="GO" id="GO:0005737">
    <property type="term" value="C:cytoplasm"/>
    <property type="evidence" value="ECO:0007669"/>
    <property type="project" value="UniProtKB-SubCell"/>
</dbReference>
<dbReference type="SUPFAM" id="SSF52402">
    <property type="entry name" value="Adenine nucleotide alpha hydrolases-like"/>
    <property type="match status" value="1"/>
</dbReference>
<comment type="subcellular location">
    <subcellularLocation>
        <location evidence="7">Cytoplasm</location>
    </subcellularLocation>
</comment>
<dbReference type="AlphaFoldDB" id="A0A2H5XC43"/>
<dbReference type="InterPro" id="IPR012094">
    <property type="entry name" value="tRNA_Ile_lys_synt"/>
</dbReference>
<dbReference type="PANTHER" id="PTHR43033">
    <property type="entry name" value="TRNA(ILE)-LYSIDINE SYNTHASE-RELATED"/>
    <property type="match status" value="1"/>
</dbReference>
<dbReference type="GO" id="GO:0006400">
    <property type="term" value="P:tRNA modification"/>
    <property type="evidence" value="ECO:0007669"/>
    <property type="project" value="UniProtKB-UniRule"/>
</dbReference>
<dbReference type="GO" id="GO:0005524">
    <property type="term" value="F:ATP binding"/>
    <property type="evidence" value="ECO:0007669"/>
    <property type="project" value="UniProtKB-UniRule"/>
</dbReference>
<keyword evidence="3 7" id="KW-0819">tRNA processing</keyword>